<name>A0ABY4TR23_9SPHN</name>
<keyword evidence="2" id="KW-1185">Reference proteome</keyword>
<accession>A0ABY4TR23</accession>
<dbReference type="RefSeq" id="WP_250749945.1">
    <property type="nucleotide sequence ID" value="NZ_CP098401.1"/>
</dbReference>
<reference evidence="1" key="1">
    <citation type="submission" date="2022-05" db="EMBL/GenBank/DDBJ databases">
        <title>Sphingomonas sp. strain RMG20 Genome sequencing and assembly.</title>
        <authorList>
            <person name="Kim I."/>
        </authorList>
    </citation>
    <scope>NUCLEOTIDE SEQUENCE</scope>
    <source>
        <strain evidence="1">RMG20</strain>
    </source>
</reference>
<sequence length="246" mass="26805">MDDTYQFTIDGAYSPATLPMERLAEYMAALAKLLGEKSDVHFRSVEPGSAVLVAAIDEPAQPKVRDRTEKVRDGIAPQDAVKAFGDLDNLLRKDNAKGRLVGAAGAVIIPFPGRERVEPVSYGAIRQEGTIDGQLIRVGGTGDTIPVHLRDGDLVYTGLYTDVATSQRLAEHYMKGPLRVSGTGVWQRSEDGDWTLDSFKVVDFELLDDAPLPQLVEALRRVSGSGWRDVADPVADLTADRRGDDR</sequence>
<organism evidence="1 2">
    <name type="scientific">Sphingomonas donggukensis</name>
    <dbReference type="NCBI Taxonomy" id="2949093"/>
    <lineage>
        <taxon>Bacteria</taxon>
        <taxon>Pseudomonadati</taxon>
        <taxon>Pseudomonadota</taxon>
        <taxon>Alphaproteobacteria</taxon>
        <taxon>Sphingomonadales</taxon>
        <taxon>Sphingomonadaceae</taxon>
        <taxon>Sphingomonas</taxon>
    </lineage>
</organism>
<evidence type="ECO:0000313" key="1">
    <source>
        <dbReference type="EMBL" id="URW74843.1"/>
    </source>
</evidence>
<proteinExistence type="predicted"/>
<dbReference type="EMBL" id="CP098401">
    <property type="protein sequence ID" value="URW74843.1"/>
    <property type="molecule type" value="Genomic_DNA"/>
</dbReference>
<dbReference type="Proteomes" id="UP001055580">
    <property type="component" value="Chromosome"/>
</dbReference>
<gene>
    <name evidence="1" type="ORF">M9980_09715</name>
</gene>
<evidence type="ECO:0000313" key="2">
    <source>
        <dbReference type="Proteomes" id="UP001055580"/>
    </source>
</evidence>
<protein>
    <submittedName>
        <fullName evidence="1">Uncharacterized protein</fullName>
    </submittedName>
</protein>